<protein>
    <recommendedName>
        <fullName evidence="1">SnoaL-like domain-containing protein</fullName>
    </recommendedName>
</protein>
<evidence type="ECO:0000313" key="3">
    <source>
        <dbReference type="Proteomes" id="UP001247620"/>
    </source>
</evidence>
<dbReference type="SUPFAM" id="SSF54427">
    <property type="entry name" value="NTF2-like"/>
    <property type="match status" value="1"/>
</dbReference>
<dbReference type="InterPro" id="IPR032710">
    <property type="entry name" value="NTF2-like_dom_sf"/>
</dbReference>
<keyword evidence="3" id="KW-1185">Reference proteome</keyword>
<proteinExistence type="predicted"/>
<evidence type="ECO:0000313" key="2">
    <source>
        <dbReference type="EMBL" id="MDR6942521.1"/>
    </source>
</evidence>
<dbReference type="RefSeq" id="WP_310095812.1">
    <property type="nucleotide sequence ID" value="NZ_JAVDUU010000002.1"/>
</dbReference>
<comment type="caution">
    <text evidence="2">The sequence shown here is derived from an EMBL/GenBank/DDBJ whole genome shotgun (WGS) entry which is preliminary data.</text>
</comment>
<reference evidence="2 3" key="1">
    <citation type="submission" date="2023-07" db="EMBL/GenBank/DDBJ databases">
        <title>Sorghum-associated microbial communities from plants grown in Nebraska, USA.</title>
        <authorList>
            <person name="Schachtman D."/>
        </authorList>
    </citation>
    <scope>NUCLEOTIDE SEQUENCE [LARGE SCALE GENOMIC DNA]</scope>
    <source>
        <strain evidence="2 3">3262</strain>
    </source>
</reference>
<evidence type="ECO:0000259" key="1">
    <source>
        <dbReference type="Pfam" id="PF13577"/>
    </source>
</evidence>
<gene>
    <name evidence="2" type="ORF">J2W55_002363</name>
</gene>
<dbReference type="Pfam" id="PF13577">
    <property type="entry name" value="SnoaL_4"/>
    <property type="match status" value="1"/>
</dbReference>
<dbReference type="InterPro" id="IPR037401">
    <property type="entry name" value="SnoaL-like"/>
</dbReference>
<sequence>MEGNKIIEAITNLFKGTDERDWELVKSVMAKNVLLDYTSMAGGEPGILTPAEIVDLWASFLPGFDTTHHQLSEFRVRLHGIEADVDYVGKADHFIGNEVWTISGTYQTKLEKQNGTWLITYLKLNYDRQSGNTSLPKQAKARLGKLQS</sequence>
<name>A0ABU1TB98_9SPHI</name>
<organism evidence="2 3">
    <name type="scientific">Mucilaginibacter pocheonensis</name>
    <dbReference type="NCBI Taxonomy" id="398050"/>
    <lineage>
        <taxon>Bacteria</taxon>
        <taxon>Pseudomonadati</taxon>
        <taxon>Bacteroidota</taxon>
        <taxon>Sphingobacteriia</taxon>
        <taxon>Sphingobacteriales</taxon>
        <taxon>Sphingobacteriaceae</taxon>
        <taxon>Mucilaginibacter</taxon>
    </lineage>
</organism>
<accession>A0ABU1TB98</accession>
<feature type="domain" description="SnoaL-like" evidence="1">
    <location>
        <begin position="6"/>
        <end position="122"/>
    </location>
</feature>
<dbReference type="Gene3D" id="3.10.450.50">
    <property type="match status" value="1"/>
</dbReference>
<dbReference type="Proteomes" id="UP001247620">
    <property type="component" value="Unassembled WGS sequence"/>
</dbReference>
<dbReference type="EMBL" id="JAVDUU010000002">
    <property type="protein sequence ID" value="MDR6942521.1"/>
    <property type="molecule type" value="Genomic_DNA"/>
</dbReference>